<dbReference type="PANTHER" id="PTHR10778:SF4">
    <property type="entry name" value="NUCLEOTIDE SUGAR TRANSPORTER SLC35B4"/>
    <property type="match status" value="1"/>
</dbReference>
<proteinExistence type="inferred from homology"/>
<feature type="transmembrane region" description="Helical" evidence="8">
    <location>
        <begin position="31"/>
        <end position="51"/>
    </location>
</feature>
<feature type="transmembrane region" description="Helical" evidence="8">
    <location>
        <begin position="63"/>
        <end position="84"/>
    </location>
</feature>
<feature type="transmembrane region" description="Helical" evidence="8">
    <location>
        <begin position="7"/>
        <end position="25"/>
    </location>
</feature>
<feature type="transmembrane region" description="Helical" evidence="8">
    <location>
        <begin position="237"/>
        <end position="264"/>
    </location>
</feature>
<dbReference type="GO" id="GO:0005789">
    <property type="term" value="C:endoplasmic reticulum membrane"/>
    <property type="evidence" value="ECO:0007669"/>
    <property type="project" value="TreeGrafter"/>
</dbReference>
<keyword evidence="6 8" id="KW-1133">Transmembrane helix</keyword>
<evidence type="ECO:0000256" key="7">
    <source>
        <dbReference type="ARBA" id="ARBA00023136"/>
    </source>
</evidence>
<evidence type="ECO:0000256" key="4">
    <source>
        <dbReference type="ARBA" id="ARBA00022597"/>
    </source>
</evidence>
<dbReference type="EMBL" id="HBUF01039463">
    <property type="protein sequence ID" value="CAG6617636.1"/>
    <property type="molecule type" value="Transcribed_RNA"/>
</dbReference>
<name>A0A8D8LZ24_9HEMI</name>
<dbReference type="EMBL" id="HBUF01251906">
    <property type="protein sequence ID" value="CAG6680381.1"/>
    <property type="molecule type" value="Transcribed_RNA"/>
</dbReference>
<comment type="subcellular location">
    <subcellularLocation>
        <location evidence="1">Endomembrane system</location>
        <topology evidence="1">Multi-pass membrane protein</topology>
    </subcellularLocation>
</comment>
<feature type="transmembrane region" description="Helical" evidence="8">
    <location>
        <begin position="121"/>
        <end position="139"/>
    </location>
</feature>
<comment type="similarity">
    <text evidence="2">Belongs to the nucleotide-sugar transporter family. SLC35B subfamily.</text>
</comment>
<keyword evidence="4" id="KW-0762">Sugar transport</keyword>
<dbReference type="GO" id="GO:0000139">
    <property type="term" value="C:Golgi membrane"/>
    <property type="evidence" value="ECO:0007669"/>
    <property type="project" value="TreeGrafter"/>
</dbReference>
<feature type="transmembrane region" description="Helical" evidence="8">
    <location>
        <begin position="159"/>
        <end position="177"/>
    </location>
</feature>
<evidence type="ECO:0000256" key="2">
    <source>
        <dbReference type="ARBA" id="ARBA00010694"/>
    </source>
</evidence>
<dbReference type="PANTHER" id="PTHR10778">
    <property type="entry name" value="SOLUTE CARRIER FAMILY 35 MEMBER B"/>
    <property type="match status" value="1"/>
</dbReference>
<evidence type="ECO:0000256" key="3">
    <source>
        <dbReference type="ARBA" id="ARBA00022448"/>
    </source>
</evidence>
<dbReference type="EMBL" id="HBUF01251905">
    <property type="protein sequence ID" value="CAG6680380.1"/>
    <property type="molecule type" value="Transcribed_RNA"/>
</dbReference>
<dbReference type="GO" id="GO:0005464">
    <property type="term" value="F:UDP-xylose transmembrane transporter activity"/>
    <property type="evidence" value="ECO:0007669"/>
    <property type="project" value="TreeGrafter"/>
</dbReference>
<reference evidence="9" key="1">
    <citation type="submission" date="2021-05" db="EMBL/GenBank/DDBJ databases">
        <authorList>
            <person name="Alioto T."/>
            <person name="Alioto T."/>
            <person name="Gomez Garrido J."/>
        </authorList>
    </citation>
    <scope>NUCLEOTIDE SEQUENCE</scope>
</reference>
<keyword evidence="5 8" id="KW-0812">Transmembrane</keyword>
<dbReference type="EMBL" id="HBUF01039464">
    <property type="protein sequence ID" value="CAG6617638.1"/>
    <property type="molecule type" value="Transcribed_RNA"/>
</dbReference>
<evidence type="ECO:0000256" key="1">
    <source>
        <dbReference type="ARBA" id="ARBA00004127"/>
    </source>
</evidence>
<evidence type="ECO:0000313" key="9">
    <source>
        <dbReference type="EMBL" id="CAG6617636.1"/>
    </source>
</evidence>
<feature type="transmembrane region" description="Helical" evidence="8">
    <location>
        <begin position="90"/>
        <end position="112"/>
    </location>
</feature>
<organism evidence="9">
    <name type="scientific">Cacopsylla melanoneura</name>
    <dbReference type="NCBI Taxonomy" id="428564"/>
    <lineage>
        <taxon>Eukaryota</taxon>
        <taxon>Metazoa</taxon>
        <taxon>Ecdysozoa</taxon>
        <taxon>Arthropoda</taxon>
        <taxon>Hexapoda</taxon>
        <taxon>Insecta</taxon>
        <taxon>Pterygota</taxon>
        <taxon>Neoptera</taxon>
        <taxon>Paraneoptera</taxon>
        <taxon>Hemiptera</taxon>
        <taxon>Sternorrhyncha</taxon>
        <taxon>Psylloidea</taxon>
        <taxon>Psyllidae</taxon>
        <taxon>Psyllinae</taxon>
        <taxon>Cacopsylla</taxon>
    </lineage>
</organism>
<evidence type="ECO:0000256" key="5">
    <source>
        <dbReference type="ARBA" id="ARBA00022692"/>
    </source>
</evidence>
<feature type="transmembrane region" description="Helical" evidence="8">
    <location>
        <begin position="271"/>
        <end position="292"/>
    </location>
</feature>
<sequence length="340" mass="38618">MGVYSAIVSVFIGCCSNVVFLELYVKEDPGGGNLITFSQFAFIALHGFVFTSKLGTAKSHIKVWDYALLVVMFFVTNVCNNYAFDFNIAMPLHMIFRAGSLITNMIMGIYILNKVYTLDKYLSVIMITLGIIICTIMSSQEIKKYGVSDEEQLSYSENLFWWSLGIALLTIALFISARMGIYQEVLYKTHGKYPYEALYFTHLLPLPAFAFLYSNLYDHWLIALNSKPLPLPPYLDFITIPSIVFYLIGNVLTQYLCISSVYYLTTECNSLTVTLVITLRKFASLLFSIVYFQNEFTVYHWIGTFLVFVGTVIFTQLVPSAMSYIRGAGGEKTKEKKKVK</sequence>
<protein>
    <submittedName>
        <fullName evidence="9">UDP-xylose and UDP-N-acetylglucosamine transporter</fullName>
    </submittedName>
</protein>
<accession>A0A8D8LZ24</accession>
<evidence type="ECO:0000256" key="8">
    <source>
        <dbReference type="SAM" id="Phobius"/>
    </source>
</evidence>
<dbReference type="EMBL" id="HBUF01386980">
    <property type="protein sequence ID" value="CAG6732489.1"/>
    <property type="molecule type" value="Transcribed_RNA"/>
</dbReference>
<keyword evidence="7 8" id="KW-0472">Membrane</keyword>
<keyword evidence="3" id="KW-0813">Transport</keyword>
<dbReference type="EMBL" id="HBUF01386979">
    <property type="protein sequence ID" value="CAG6732488.1"/>
    <property type="molecule type" value="Transcribed_RNA"/>
</dbReference>
<feature type="transmembrane region" description="Helical" evidence="8">
    <location>
        <begin position="298"/>
        <end position="318"/>
    </location>
</feature>
<evidence type="ECO:0000256" key="6">
    <source>
        <dbReference type="ARBA" id="ARBA00022989"/>
    </source>
</evidence>
<dbReference type="GO" id="GO:0005462">
    <property type="term" value="F:UDP-N-acetylglucosamine transmembrane transporter activity"/>
    <property type="evidence" value="ECO:0007669"/>
    <property type="project" value="TreeGrafter"/>
</dbReference>
<dbReference type="EMBL" id="HBUF01386978">
    <property type="protein sequence ID" value="CAG6732487.1"/>
    <property type="molecule type" value="Transcribed_RNA"/>
</dbReference>
<feature type="transmembrane region" description="Helical" evidence="8">
    <location>
        <begin position="197"/>
        <end position="217"/>
    </location>
</feature>
<dbReference type="Pfam" id="PF08449">
    <property type="entry name" value="UAA"/>
    <property type="match status" value="1"/>
</dbReference>
<dbReference type="EMBL" id="HBUF01039462">
    <property type="protein sequence ID" value="CAG6617634.1"/>
    <property type="molecule type" value="Transcribed_RNA"/>
</dbReference>
<dbReference type="InterPro" id="IPR013657">
    <property type="entry name" value="SCL35B1-4/HUT1"/>
</dbReference>
<dbReference type="AlphaFoldDB" id="A0A8D8LZ24"/>